<organism evidence="2 3">
    <name type="scientific">Meiothermus luteus</name>
    <dbReference type="NCBI Taxonomy" id="2026184"/>
    <lineage>
        <taxon>Bacteria</taxon>
        <taxon>Thermotogati</taxon>
        <taxon>Deinococcota</taxon>
        <taxon>Deinococci</taxon>
        <taxon>Thermales</taxon>
        <taxon>Thermaceae</taxon>
        <taxon>Meiothermus</taxon>
    </lineage>
</organism>
<keyword evidence="2" id="KW-0808">Transferase</keyword>
<dbReference type="PROSITE" id="PS51819">
    <property type="entry name" value="VOC"/>
    <property type="match status" value="1"/>
</dbReference>
<keyword evidence="3" id="KW-1185">Reference proteome</keyword>
<proteinExistence type="predicted"/>
<sequence length="144" mass="15731">MRVDGVLETCLYATDLEAVRRFYQEVLGLELFAEQAGRHLFFRVGQGVFLVFNPEATLQETALPPHGAQGPGHVCFRVPAQDLEAWAARLVSQGHPVTWTDWKAGRSLYVRDPAGNLVELAPGAIWGLLDQSSSIPTSSPSGSR</sequence>
<dbReference type="InterPro" id="IPR004360">
    <property type="entry name" value="Glyas_Fos-R_dOase_dom"/>
</dbReference>
<dbReference type="InterPro" id="IPR029068">
    <property type="entry name" value="Glyas_Bleomycin-R_OHBP_Dase"/>
</dbReference>
<gene>
    <name evidence="2" type="primary">fosB</name>
    <name evidence="2" type="ORF">Mlute_01735</name>
</gene>
<dbReference type="RefSeq" id="WP_119360340.1">
    <property type="nucleotide sequence ID" value="NZ_QWKZ01000053.1"/>
</dbReference>
<reference evidence="2 3" key="1">
    <citation type="submission" date="2018-08" db="EMBL/GenBank/DDBJ databases">
        <title>Meiothermus luteus KCTC 52599 genome sequencing project.</title>
        <authorList>
            <person name="Da Costa M.S."/>
            <person name="Albuquerque L."/>
            <person name="Raposo P."/>
            <person name="Froufe H.J.C."/>
            <person name="Barroso C.S."/>
            <person name="Egas C."/>
        </authorList>
    </citation>
    <scope>NUCLEOTIDE SEQUENCE [LARGE SCALE GENOMIC DNA]</scope>
    <source>
        <strain evidence="2 3">KCTC 52599</strain>
    </source>
</reference>
<evidence type="ECO:0000313" key="2">
    <source>
        <dbReference type="EMBL" id="RIH84930.1"/>
    </source>
</evidence>
<evidence type="ECO:0000259" key="1">
    <source>
        <dbReference type="PROSITE" id="PS51819"/>
    </source>
</evidence>
<name>A0A399EN97_9DEIN</name>
<dbReference type="PANTHER" id="PTHR21366">
    <property type="entry name" value="GLYOXALASE FAMILY PROTEIN"/>
    <property type="match status" value="1"/>
</dbReference>
<dbReference type="SUPFAM" id="SSF54593">
    <property type="entry name" value="Glyoxalase/Bleomycin resistance protein/Dihydroxybiphenyl dioxygenase"/>
    <property type="match status" value="1"/>
</dbReference>
<accession>A0A399EN97</accession>
<dbReference type="EMBL" id="QWKZ01000053">
    <property type="protein sequence ID" value="RIH84930.1"/>
    <property type="molecule type" value="Genomic_DNA"/>
</dbReference>
<dbReference type="Pfam" id="PF00903">
    <property type="entry name" value="Glyoxalase"/>
    <property type="match status" value="1"/>
</dbReference>
<protein>
    <submittedName>
        <fullName evidence="2">Metallothiol transferase FosB</fullName>
        <ecNumber evidence="2">2.5.1.-</ecNumber>
    </submittedName>
</protein>
<dbReference type="GO" id="GO:0016740">
    <property type="term" value="F:transferase activity"/>
    <property type="evidence" value="ECO:0007669"/>
    <property type="project" value="UniProtKB-KW"/>
</dbReference>
<dbReference type="InterPro" id="IPR050383">
    <property type="entry name" value="GlyoxalaseI/FosfomycinResist"/>
</dbReference>
<dbReference type="PANTHER" id="PTHR21366:SF22">
    <property type="entry name" value="VOC DOMAIN-CONTAINING PROTEIN"/>
    <property type="match status" value="1"/>
</dbReference>
<comment type="caution">
    <text evidence="2">The sequence shown here is derived from an EMBL/GenBank/DDBJ whole genome shotgun (WGS) entry which is preliminary data.</text>
</comment>
<dbReference type="OrthoDB" id="9802805at2"/>
<dbReference type="EC" id="2.5.1.-" evidence="2"/>
<feature type="domain" description="VOC" evidence="1">
    <location>
        <begin position="2"/>
        <end position="123"/>
    </location>
</feature>
<dbReference type="InterPro" id="IPR037523">
    <property type="entry name" value="VOC_core"/>
</dbReference>
<dbReference type="AlphaFoldDB" id="A0A399EN97"/>
<dbReference type="Proteomes" id="UP000265800">
    <property type="component" value="Unassembled WGS sequence"/>
</dbReference>
<dbReference type="Gene3D" id="3.10.180.10">
    <property type="entry name" value="2,3-Dihydroxybiphenyl 1,2-Dioxygenase, domain 1"/>
    <property type="match status" value="1"/>
</dbReference>
<evidence type="ECO:0000313" key="3">
    <source>
        <dbReference type="Proteomes" id="UP000265800"/>
    </source>
</evidence>